<evidence type="ECO:0000256" key="1">
    <source>
        <dbReference type="PROSITE-ProRule" id="PRU00339"/>
    </source>
</evidence>
<dbReference type="InterPro" id="IPR019734">
    <property type="entry name" value="TPR_rpt"/>
</dbReference>
<proteinExistence type="predicted"/>
<feature type="domain" description="CHAT" evidence="3">
    <location>
        <begin position="155"/>
        <end position="398"/>
    </location>
</feature>
<evidence type="ECO:0000256" key="2">
    <source>
        <dbReference type="SAM" id="MobiDB-lite"/>
    </source>
</evidence>
<keyword evidence="5" id="KW-1185">Reference proteome</keyword>
<dbReference type="Proteomes" id="UP001589608">
    <property type="component" value="Unassembled WGS sequence"/>
</dbReference>
<feature type="compositionally biased region" description="Pro residues" evidence="2">
    <location>
        <begin position="661"/>
        <end position="675"/>
    </location>
</feature>
<dbReference type="Gene3D" id="1.25.40.10">
    <property type="entry name" value="Tetratricopeptide repeat domain"/>
    <property type="match status" value="2"/>
</dbReference>
<dbReference type="SUPFAM" id="SSF52540">
    <property type="entry name" value="P-loop containing nucleoside triphosphate hydrolases"/>
    <property type="match status" value="1"/>
</dbReference>
<gene>
    <name evidence="4" type="ORF">ACFFTR_51715</name>
</gene>
<reference evidence="4 5" key="1">
    <citation type="submission" date="2024-09" db="EMBL/GenBank/DDBJ databases">
        <authorList>
            <person name="Sun Q."/>
            <person name="Mori K."/>
        </authorList>
    </citation>
    <scope>NUCLEOTIDE SEQUENCE [LARGE SCALE GENOMIC DNA]</scope>
    <source>
        <strain evidence="4 5">JCM 3307</strain>
    </source>
</reference>
<dbReference type="PANTHER" id="PTHR10098:SF106">
    <property type="entry name" value="TETRATRICOPEPTIDE REPEAT PROTEIN 28-LIKE PROTEIN"/>
    <property type="match status" value="1"/>
</dbReference>
<evidence type="ECO:0000313" key="4">
    <source>
        <dbReference type="EMBL" id="MFB9451589.1"/>
    </source>
</evidence>
<dbReference type="RefSeq" id="WP_223104183.1">
    <property type="nucleotide sequence ID" value="NZ_CP061913.1"/>
</dbReference>
<feature type="repeat" description="TPR" evidence="1">
    <location>
        <begin position="936"/>
        <end position="969"/>
    </location>
</feature>
<evidence type="ECO:0000313" key="5">
    <source>
        <dbReference type="Proteomes" id="UP001589608"/>
    </source>
</evidence>
<accession>A0ABV5MRT5</accession>
<protein>
    <submittedName>
        <fullName evidence="4">CHAT domain-containing protein</fullName>
    </submittedName>
</protein>
<dbReference type="InterPro" id="IPR027417">
    <property type="entry name" value="P-loop_NTPase"/>
</dbReference>
<comment type="caution">
    <text evidence="4">The sequence shown here is derived from an EMBL/GenBank/DDBJ whole genome shotgun (WGS) entry which is preliminary data.</text>
</comment>
<dbReference type="SUPFAM" id="SSF48452">
    <property type="entry name" value="TPR-like"/>
    <property type="match status" value="2"/>
</dbReference>
<sequence>MAEPGLVTVAYAPGDAAHVDAVRDLWILVRAAGFDARLVERDGVGADTVVLETGALTQEVHLGGGPEETLAWLRAGNAARTTRHDLRIAVAVAGSRVRSTVTLAGAVLCERDEPLPFGRDEVWDLLDRPGAEARLARLGQRLSAALFDADALDYVTVLLTAGVPGTTLDVVVDADGPAHELPFELLRLTDQRVLVAVDGVRLTRSVTGVPAPEPTATPGPLKILVAVGAPERTSNPPLDVEAEMQAIVSVVGGVGRAEVTILEVAGPAEIADALRRDAYHALHLSAHGSPYGVELEDRDGNAVEVSAEDLVRALRRGGRPVPLIVLSSCGGAADADAGLAVTLLRHGAGRVLAMQTTITDWYATRLLTAVYRSLAEGGTSVAAAVARARAELFDETAGKQPPVRPEYAVPALFAASDGPLWESGAPAVHLQNPTDLPTGTGVRELLLGDLVGRRGLLRIITQTLRDEVAGGPLVNGVVLTGPAGIGKTALAGRVVHRLRDDTGDPWTIHIHTGAGFLVDDVDRLAKTLRTERLLLVFDDFEQNLTVGGGAFADPGFGEAFATLAGAAERGKILVTTRYPVPSVSSLLRIDVPPLTDAELSRLLLRMPALRELSTEDLSLIVTTVGGHPRLVEFVDALLHGGARLPEVTQRLRTLLQLTPSSPAPGSPLAPLPAEPPAALESDLPPSPGLPADTAAVGGGAQRSDPGSVARQAVALGAQDVLLTELLDLLTPDEREALLQLAVFRIPVGATDLAYAVHGSSEAAAAMEAHLARLRDLTLATPAPASAAGASTSGTSTSGAPDVSAAVVEPWLREALTKAQGDRHAERHTRAGATCRWIMDEGRAEFATVIEGVYHLDGDALADFATAVLPKLAGEGAVASFLGEVTDRLPAKHQAYPAFLARERDALEAVGSIAAAAEKGEEAVRLAARSGDRLELSAALDDQGRLLHRLGRLADARRAYERALAIDTELAAADPVDVQLQRNLGLSHQKLIGVALDDSDPDSARTAAEEALRIRRRLAAADADSALAWDLALCLFTAAFLDPRPHLEEALAIWRRLATDDADNPTLLANQFDVLNALAGLDPPTYTTDAFTIADRLTDIAPENLDYQRKLLQAYWRLADLDTSAGDLGCAAGHVSSAVSLAERLAGDDSVDAQRDLATAYRRQAEYFAAAARPEEVRGNLERSTEIAEALVHRFPRTGLLHRDLAESRERLGDWLRDCGDPATARALYRQALSSRRRRAALDPEDTASRLAQAEVYARIAELDEAAGHPARARRRWQEALGITRELRAESRASYFEQKLATTAL</sequence>
<dbReference type="Gene3D" id="3.40.50.300">
    <property type="entry name" value="P-loop containing nucleotide triphosphate hydrolases"/>
    <property type="match status" value="1"/>
</dbReference>
<evidence type="ECO:0000259" key="3">
    <source>
        <dbReference type="Pfam" id="PF12770"/>
    </source>
</evidence>
<dbReference type="PROSITE" id="PS50005">
    <property type="entry name" value="TPR"/>
    <property type="match status" value="1"/>
</dbReference>
<dbReference type="InterPro" id="IPR024983">
    <property type="entry name" value="CHAT_dom"/>
</dbReference>
<dbReference type="InterPro" id="IPR011990">
    <property type="entry name" value="TPR-like_helical_dom_sf"/>
</dbReference>
<name>A0ABV5MRT5_9ACTN</name>
<dbReference type="PANTHER" id="PTHR10098">
    <property type="entry name" value="RAPSYN-RELATED"/>
    <property type="match status" value="1"/>
</dbReference>
<dbReference type="Pfam" id="PF12770">
    <property type="entry name" value="CHAT"/>
    <property type="match status" value="1"/>
</dbReference>
<dbReference type="EMBL" id="JBHMCA010000090">
    <property type="protein sequence ID" value="MFB9451589.1"/>
    <property type="molecule type" value="Genomic_DNA"/>
</dbReference>
<keyword evidence="1" id="KW-0802">TPR repeat</keyword>
<organism evidence="4 5">
    <name type="scientific">Dactylosporangium vinaceum</name>
    <dbReference type="NCBI Taxonomy" id="53362"/>
    <lineage>
        <taxon>Bacteria</taxon>
        <taxon>Bacillati</taxon>
        <taxon>Actinomycetota</taxon>
        <taxon>Actinomycetes</taxon>
        <taxon>Micromonosporales</taxon>
        <taxon>Micromonosporaceae</taxon>
        <taxon>Dactylosporangium</taxon>
    </lineage>
</organism>
<feature type="region of interest" description="Disordered" evidence="2">
    <location>
        <begin position="657"/>
        <end position="707"/>
    </location>
</feature>